<dbReference type="InterPro" id="IPR015943">
    <property type="entry name" value="WD40/YVTN_repeat-like_dom_sf"/>
</dbReference>
<dbReference type="EMBL" id="VXIV02000287">
    <property type="protein sequence ID" value="KAF6039271.1"/>
    <property type="molecule type" value="Genomic_DNA"/>
</dbReference>
<dbReference type="Gene3D" id="2.130.10.10">
    <property type="entry name" value="YVTN repeat-like/Quinoprotein amine dehydrogenase"/>
    <property type="match status" value="1"/>
</dbReference>
<dbReference type="Pfam" id="PF00400">
    <property type="entry name" value="WD40"/>
    <property type="match status" value="1"/>
</dbReference>
<dbReference type="SUPFAM" id="SSF50978">
    <property type="entry name" value="WD40 repeat-like"/>
    <property type="match status" value="1"/>
</dbReference>
<comment type="subcellular location">
    <subcellularLocation>
        <location evidence="1">Nucleus</location>
    </subcellularLocation>
</comment>
<dbReference type="InterPro" id="IPR036322">
    <property type="entry name" value="WD40_repeat_dom_sf"/>
</dbReference>
<evidence type="ECO:0000256" key="1">
    <source>
        <dbReference type="ARBA" id="ARBA00004123"/>
    </source>
</evidence>
<keyword evidence="4" id="KW-0539">Nucleus</keyword>
<dbReference type="SMART" id="SM00320">
    <property type="entry name" value="WD40"/>
    <property type="match status" value="5"/>
</dbReference>
<dbReference type="OrthoDB" id="9890280at2759"/>
<evidence type="ECO:0000313" key="6">
    <source>
        <dbReference type="Proteomes" id="UP000593567"/>
    </source>
</evidence>
<dbReference type="GO" id="GO:0031080">
    <property type="term" value="C:nuclear pore outer ring"/>
    <property type="evidence" value="ECO:0007669"/>
    <property type="project" value="TreeGrafter"/>
</dbReference>
<keyword evidence="3" id="KW-0677">Repeat</keyword>
<keyword evidence="2" id="KW-0853">WD repeat</keyword>
<keyword evidence="6" id="KW-1185">Reference proteome</keyword>
<protein>
    <submittedName>
        <fullName evidence="5">NUP43</fullName>
    </submittedName>
</protein>
<evidence type="ECO:0000256" key="3">
    <source>
        <dbReference type="ARBA" id="ARBA00022737"/>
    </source>
</evidence>
<gene>
    <name evidence="5" type="ORF">EB796_002424</name>
</gene>
<accession>A0A7J7KM83</accession>
<evidence type="ECO:0000256" key="2">
    <source>
        <dbReference type="ARBA" id="ARBA00022574"/>
    </source>
</evidence>
<reference evidence="5" key="1">
    <citation type="submission" date="2020-06" db="EMBL/GenBank/DDBJ databases">
        <title>Draft genome of Bugula neritina, a colonial animal packing powerful symbionts and potential medicines.</title>
        <authorList>
            <person name="Rayko M."/>
        </authorList>
    </citation>
    <scope>NUCLEOTIDE SEQUENCE [LARGE SCALE GENOMIC DNA]</scope>
    <source>
        <strain evidence="5">Kwan_BN1</strain>
    </source>
</reference>
<proteinExistence type="predicted"/>
<evidence type="ECO:0000313" key="5">
    <source>
        <dbReference type="EMBL" id="KAF6039271.1"/>
    </source>
</evidence>
<dbReference type="PANTHER" id="PTHR22652:SF0">
    <property type="entry name" value="NUCLEOPORIN NUP43"/>
    <property type="match status" value="1"/>
</dbReference>
<dbReference type="PANTHER" id="PTHR22652">
    <property type="entry name" value="NUCLEOPORIN NUP43"/>
    <property type="match status" value="1"/>
</dbReference>
<dbReference type="InterPro" id="IPR001680">
    <property type="entry name" value="WD40_rpt"/>
</dbReference>
<dbReference type="Proteomes" id="UP000593567">
    <property type="component" value="Unassembled WGS sequence"/>
</dbReference>
<sequence length="345" mass="37230">MFESKFIGRNVSKVKICDQSFGAESFLSGTHTSQTFVSADNEIILWSVGVEQSEEDVEEPTMSKSSSISHVGDVMGLDYKGGIAAAASSNGSVSMYKLDKMSSSTGLEPLHSWSALHSFKSGRKCPCTDLCIEDNIATCGEDGSIHILDMTRPTPVRSLVSCDSCTLNSIIWVSPQSVAVVNTSGQLKVFDIRQSGTQPIQKFILSSADFSSLNCLDKHPSQHHLVATGSYNGVLGIYDLRQDGVPVTILEGHSGNSISDIKFHCRSPDMLFTSAYDGTVWQWNGGKPHQGAGDSGEQSVWFLADAVKHRIEVSELTSLYTQAGSMSGYPVNCLDVCNNMSTGRM</sequence>
<comment type="caution">
    <text evidence="5">The sequence shown here is derived from an EMBL/GenBank/DDBJ whole genome shotgun (WGS) entry which is preliminary data.</text>
</comment>
<organism evidence="5 6">
    <name type="scientific">Bugula neritina</name>
    <name type="common">Brown bryozoan</name>
    <name type="synonym">Sertularia neritina</name>
    <dbReference type="NCBI Taxonomy" id="10212"/>
    <lineage>
        <taxon>Eukaryota</taxon>
        <taxon>Metazoa</taxon>
        <taxon>Spiralia</taxon>
        <taxon>Lophotrochozoa</taxon>
        <taxon>Bryozoa</taxon>
        <taxon>Gymnolaemata</taxon>
        <taxon>Cheilostomatida</taxon>
        <taxon>Flustrina</taxon>
        <taxon>Buguloidea</taxon>
        <taxon>Bugulidae</taxon>
        <taxon>Bugula</taxon>
    </lineage>
</organism>
<name>A0A7J7KM83_BUGNE</name>
<evidence type="ECO:0000256" key="4">
    <source>
        <dbReference type="ARBA" id="ARBA00023242"/>
    </source>
</evidence>
<dbReference type="AlphaFoldDB" id="A0A7J7KM83"/>